<evidence type="ECO:0000313" key="2">
    <source>
        <dbReference type="EMBL" id="ONK57331.1"/>
    </source>
</evidence>
<keyword evidence="3" id="KW-1185">Reference proteome</keyword>
<organism evidence="2 3">
    <name type="scientific">Asparagus officinalis</name>
    <name type="common">Garden asparagus</name>
    <dbReference type="NCBI Taxonomy" id="4686"/>
    <lineage>
        <taxon>Eukaryota</taxon>
        <taxon>Viridiplantae</taxon>
        <taxon>Streptophyta</taxon>
        <taxon>Embryophyta</taxon>
        <taxon>Tracheophyta</taxon>
        <taxon>Spermatophyta</taxon>
        <taxon>Magnoliopsida</taxon>
        <taxon>Liliopsida</taxon>
        <taxon>Asparagales</taxon>
        <taxon>Asparagaceae</taxon>
        <taxon>Asparagoideae</taxon>
        <taxon>Asparagus</taxon>
    </lineage>
</organism>
<dbReference type="Gramene" id="ONK57331">
    <property type="protein sequence ID" value="ONK57331"/>
    <property type="gene ID" value="A4U43_C10F18980"/>
</dbReference>
<dbReference type="AlphaFoldDB" id="A0A5P1E3W9"/>
<protein>
    <submittedName>
        <fullName evidence="2">Uncharacterized protein</fullName>
    </submittedName>
</protein>
<reference evidence="3" key="1">
    <citation type="journal article" date="2017" name="Nat. Commun.">
        <title>The asparagus genome sheds light on the origin and evolution of a young Y chromosome.</title>
        <authorList>
            <person name="Harkess A."/>
            <person name="Zhou J."/>
            <person name="Xu C."/>
            <person name="Bowers J.E."/>
            <person name="Van der Hulst R."/>
            <person name="Ayyampalayam S."/>
            <person name="Mercati F."/>
            <person name="Riccardi P."/>
            <person name="McKain M.R."/>
            <person name="Kakrana A."/>
            <person name="Tang H."/>
            <person name="Ray J."/>
            <person name="Groenendijk J."/>
            <person name="Arikit S."/>
            <person name="Mathioni S.M."/>
            <person name="Nakano M."/>
            <person name="Shan H."/>
            <person name="Telgmann-Rauber A."/>
            <person name="Kanno A."/>
            <person name="Yue Z."/>
            <person name="Chen H."/>
            <person name="Li W."/>
            <person name="Chen Y."/>
            <person name="Xu X."/>
            <person name="Zhang Y."/>
            <person name="Luo S."/>
            <person name="Chen H."/>
            <person name="Gao J."/>
            <person name="Mao Z."/>
            <person name="Pires J.C."/>
            <person name="Luo M."/>
            <person name="Kudrna D."/>
            <person name="Wing R.A."/>
            <person name="Meyers B.C."/>
            <person name="Yi K."/>
            <person name="Kong H."/>
            <person name="Lavrijsen P."/>
            <person name="Sunseri F."/>
            <person name="Falavigna A."/>
            <person name="Ye Y."/>
            <person name="Leebens-Mack J.H."/>
            <person name="Chen G."/>
        </authorList>
    </citation>
    <scope>NUCLEOTIDE SEQUENCE [LARGE SCALE GENOMIC DNA]</scope>
    <source>
        <strain evidence="3">cv. DH0086</strain>
    </source>
</reference>
<sequence>MGIFNDANSTTTPINKQSFSLAQHHSSEGRGGRRRGGELNGDASEPGGKQEGPCHELGFEVSEVQRWRVSDEGEGCVREAVSVEVEVPVEVDDEVQAGEDKFWL</sequence>
<feature type="region of interest" description="Disordered" evidence="1">
    <location>
        <begin position="1"/>
        <end position="55"/>
    </location>
</feature>
<proteinExistence type="predicted"/>
<gene>
    <name evidence="2" type="ORF">A4U43_C10F18980</name>
</gene>
<evidence type="ECO:0000313" key="3">
    <source>
        <dbReference type="Proteomes" id="UP000243459"/>
    </source>
</evidence>
<accession>A0A5P1E3W9</accession>
<evidence type="ECO:0000256" key="1">
    <source>
        <dbReference type="SAM" id="MobiDB-lite"/>
    </source>
</evidence>
<feature type="compositionally biased region" description="Polar residues" evidence="1">
    <location>
        <begin position="1"/>
        <end position="24"/>
    </location>
</feature>
<dbReference type="EMBL" id="CM007390">
    <property type="protein sequence ID" value="ONK57331.1"/>
    <property type="molecule type" value="Genomic_DNA"/>
</dbReference>
<dbReference type="Proteomes" id="UP000243459">
    <property type="component" value="Chromosome 10"/>
</dbReference>
<name>A0A5P1E3W9_ASPOF</name>
<feature type="compositionally biased region" description="Basic and acidic residues" evidence="1">
    <location>
        <begin position="25"/>
        <end position="37"/>
    </location>
</feature>